<dbReference type="Gene3D" id="3.90.320.10">
    <property type="match status" value="1"/>
</dbReference>
<dbReference type="EMBL" id="BAABGY010000007">
    <property type="protein sequence ID" value="GAA4328298.1"/>
    <property type="molecule type" value="Genomic_DNA"/>
</dbReference>
<dbReference type="Proteomes" id="UP001501725">
    <property type="component" value="Unassembled WGS sequence"/>
</dbReference>
<evidence type="ECO:0000313" key="1">
    <source>
        <dbReference type="EMBL" id="GAA4328298.1"/>
    </source>
</evidence>
<dbReference type="InterPro" id="IPR011335">
    <property type="entry name" value="Restrct_endonuc-II-like"/>
</dbReference>
<name>A0ABP8GQ79_9BACT</name>
<comment type="caution">
    <text evidence="1">The sequence shown here is derived from an EMBL/GenBank/DDBJ whole genome shotgun (WGS) entry which is preliminary data.</text>
</comment>
<organism evidence="1 2">
    <name type="scientific">Flaviaesturariibacter amylovorans</name>
    <dbReference type="NCBI Taxonomy" id="1084520"/>
    <lineage>
        <taxon>Bacteria</taxon>
        <taxon>Pseudomonadati</taxon>
        <taxon>Bacteroidota</taxon>
        <taxon>Chitinophagia</taxon>
        <taxon>Chitinophagales</taxon>
        <taxon>Chitinophagaceae</taxon>
        <taxon>Flaviaestuariibacter</taxon>
    </lineage>
</organism>
<reference evidence="2" key="1">
    <citation type="journal article" date="2019" name="Int. J. Syst. Evol. Microbiol.">
        <title>The Global Catalogue of Microorganisms (GCM) 10K type strain sequencing project: providing services to taxonomists for standard genome sequencing and annotation.</title>
        <authorList>
            <consortium name="The Broad Institute Genomics Platform"/>
            <consortium name="The Broad Institute Genome Sequencing Center for Infectious Disease"/>
            <person name="Wu L."/>
            <person name="Ma J."/>
        </authorList>
    </citation>
    <scope>NUCLEOTIDE SEQUENCE [LARGE SCALE GENOMIC DNA]</scope>
    <source>
        <strain evidence="2">JCM 17919</strain>
    </source>
</reference>
<sequence length="260" mass="30533">MNFSNYEFRCSALGKIMSPSGKWTQSNETYLHELFIGEINGIRKEINSKYFEKGKYMEEDGITLLNASLYAGRLLVKNKERKHNGWIHGEADCIAPDGIVYDIKNAWDRFTFGKASLTWEYEWQLRGYMWLWAKEKASLFYCLNNMPEHLLVAEEKKLFYAGNYLSIEDPDYLEACDELRYRNNYDGMPLFARFRVWDVAHCEEKIAQLQERITKCRQLLAEMWGDYEGELRSNIERMGLDPVEELKTYSLTATKTVPAL</sequence>
<gene>
    <name evidence="1" type="ORF">GCM10023184_18100</name>
</gene>
<accession>A0ABP8GQ79</accession>
<evidence type="ECO:0000313" key="2">
    <source>
        <dbReference type="Proteomes" id="UP001501725"/>
    </source>
</evidence>
<proteinExistence type="predicted"/>
<protein>
    <recommendedName>
        <fullName evidence="3">YqaJ viral recombinase domain-containing protein</fullName>
    </recommendedName>
</protein>
<keyword evidence="2" id="KW-1185">Reference proteome</keyword>
<dbReference type="InterPro" id="IPR011604">
    <property type="entry name" value="PDDEXK-like_dom_sf"/>
</dbReference>
<dbReference type="RefSeq" id="WP_345255231.1">
    <property type="nucleotide sequence ID" value="NZ_BAABGY010000007.1"/>
</dbReference>
<dbReference type="SUPFAM" id="SSF52980">
    <property type="entry name" value="Restriction endonuclease-like"/>
    <property type="match status" value="1"/>
</dbReference>
<evidence type="ECO:0008006" key="3">
    <source>
        <dbReference type="Google" id="ProtNLM"/>
    </source>
</evidence>